<dbReference type="PROSITE" id="PS00041">
    <property type="entry name" value="HTH_ARAC_FAMILY_1"/>
    <property type="match status" value="1"/>
</dbReference>
<dbReference type="Pfam" id="PF12833">
    <property type="entry name" value="HTH_18"/>
    <property type="match status" value="1"/>
</dbReference>
<evidence type="ECO:0000313" key="11">
    <source>
        <dbReference type="EMBL" id="NHN34108.1"/>
    </source>
</evidence>
<dbReference type="InterPro" id="IPR001789">
    <property type="entry name" value="Sig_transdc_resp-reg_receiver"/>
</dbReference>
<dbReference type="SMART" id="SM00448">
    <property type="entry name" value="REC"/>
    <property type="match status" value="1"/>
</dbReference>
<dbReference type="InterPro" id="IPR011006">
    <property type="entry name" value="CheY-like_superfamily"/>
</dbReference>
<keyword evidence="4" id="KW-0902">Two-component regulatory system</keyword>
<evidence type="ECO:0000256" key="1">
    <source>
        <dbReference type="ARBA" id="ARBA00004496"/>
    </source>
</evidence>
<dbReference type="SUPFAM" id="SSF52172">
    <property type="entry name" value="CheY-like"/>
    <property type="match status" value="1"/>
</dbReference>
<dbReference type="PRINTS" id="PR00032">
    <property type="entry name" value="HTHARAC"/>
</dbReference>
<dbReference type="Gene3D" id="1.10.10.60">
    <property type="entry name" value="Homeodomain-like"/>
    <property type="match status" value="2"/>
</dbReference>
<dbReference type="SUPFAM" id="SSF46689">
    <property type="entry name" value="Homeodomain-like"/>
    <property type="match status" value="2"/>
</dbReference>
<dbReference type="PROSITE" id="PS01124">
    <property type="entry name" value="HTH_ARAC_FAMILY_2"/>
    <property type="match status" value="1"/>
</dbReference>
<feature type="domain" description="HTH araC/xylS-type" evidence="9">
    <location>
        <begin position="446"/>
        <end position="544"/>
    </location>
</feature>
<feature type="domain" description="Response regulatory" evidence="10">
    <location>
        <begin position="22"/>
        <end position="139"/>
    </location>
</feature>
<dbReference type="InterPro" id="IPR051552">
    <property type="entry name" value="HptR"/>
</dbReference>
<dbReference type="InterPro" id="IPR020449">
    <property type="entry name" value="Tscrpt_reg_AraC-type_HTH"/>
</dbReference>
<evidence type="ECO:0000256" key="6">
    <source>
        <dbReference type="ARBA" id="ARBA00023125"/>
    </source>
</evidence>
<keyword evidence="6" id="KW-0238">DNA-binding</keyword>
<gene>
    <name evidence="11" type="ORF">G9U52_30270</name>
</gene>
<evidence type="ECO:0000313" key="12">
    <source>
        <dbReference type="Proteomes" id="UP001165962"/>
    </source>
</evidence>
<dbReference type="InterPro" id="IPR018062">
    <property type="entry name" value="HTH_AraC-typ_CS"/>
</dbReference>
<dbReference type="EMBL" id="JAAOIW010000016">
    <property type="protein sequence ID" value="NHN34108.1"/>
    <property type="molecule type" value="Genomic_DNA"/>
</dbReference>
<name>A0ABX0JHD6_9BACL</name>
<dbReference type="RefSeq" id="WP_166154737.1">
    <property type="nucleotide sequence ID" value="NZ_JAAOIW010000016.1"/>
</dbReference>
<dbReference type="Pfam" id="PF00072">
    <property type="entry name" value="Response_reg"/>
    <property type="match status" value="1"/>
</dbReference>
<dbReference type="PANTHER" id="PTHR42713">
    <property type="entry name" value="HISTIDINE KINASE-RELATED"/>
    <property type="match status" value="1"/>
</dbReference>
<keyword evidence="5" id="KW-0805">Transcription regulation</keyword>
<evidence type="ECO:0000256" key="2">
    <source>
        <dbReference type="ARBA" id="ARBA00022490"/>
    </source>
</evidence>
<proteinExistence type="predicted"/>
<comment type="subcellular location">
    <subcellularLocation>
        <location evidence="1">Cytoplasm</location>
    </subcellularLocation>
</comment>
<keyword evidence="12" id="KW-1185">Reference proteome</keyword>
<evidence type="ECO:0000256" key="8">
    <source>
        <dbReference type="PROSITE-ProRule" id="PRU00169"/>
    </source>
</evidence>
<dbReference type="SMART" id="SM00342">
    <property type="entry name" value="HTH_ARAC"/>
    <property type="match status" value="1"/>
</dbReference>
<comment type="caution">
    <text evidence="11">The sequence shown here is derived from an EMBL/GenBank/DDBJ whole genome shotgun (WGS) entry which is preliminary data.</text>
</comment>
<sequence>MDKTVSGSEQASSNAKNGSLIKVLIMDDEPKVRKALHTLLNMSNYAIEIIGEAETGIQGLKLMEDLEPDLIFLDIVMPVMDGLEVLAHLQRKQAPKHVIIVSGFDDFNYAKQAISFNVIDYILKPFDLEDVESALKKAVERMNVQEAMLAMESTITRNKKESLLRRQDLIKQKIYEGKVLTPEENLELPAFTEKGALWHVHIMVVQNYYDSVSDRYHGDRELFSYIVCKFFGEMLEQYGRAYVIGSSSTYPHLVYWILVSQEVGPKVLAEMTVSIKKVLKVDCFFLSKEEPVAGDRVGSSIQKLEEVIVYTHLKHLGNGHNAAMLKESKSAPELLISQISELTRKINYVIKHAQKNRVENIVCELFERWESQGALTCHFLFLAYSSIANISTDGDLSDNSPIDSFNFGLKMKFNAELIRSYFIHLIMEMIDIQQKGDLDGAGDRIGLVKAYIDAHYAEPLSLNHLAHQFYISKEYLANRFKQKFALTVHQYLHGIRLRKALELLMDPQYRISDVALMVGYDNFSYFNKLFRKEYGLTPTEYRDKHY</sequence>
<evidence type="ECO:0000259" key="10">
    <source>
        <dbReference type="PROSITE" id="PS50110"/>
    </source>
</evidence>
<evidence type="ECO:0000256" key="7">
    <source>
        <dbReference type="ARBA" id="ARBA00023163"/>
    </source>
</evidence>
<evidence type="ECO:0000259" key="9">
    <source>
        <dbReference type="PROSITE" id="PS01124"/>
    </source>
</evidence>
<organism evidence="11 12">
    <name type="scientific">Paenibacillus agricola</name>
    <dbReference type="NCBI Taxonomy" id="2716264"/>
    <lineage>
        <taxon>Bacteria</taxon>
        <taxon>Bacillati</taxon>
        <taxon>Bacillota</taxon>
        <taxon>Bacilli</taxon>
        <taxon>Bacillales</taxon>
        <taxon>Paenibacillaceae</taxon>
        <taxon>Paenibacillus</taxon>
    </lineage>
</organism>
<dbReference type="PROSITE" id="PS50110">
    <property type="entry name" value="RESPONSE_REGULATORY"/>
    <property type="match status" value="1"/>
</dbReference>
<dbReference type="CDD" id="cd17536">
    <property type="entry name" value="REC_YesN-like"/>
    <property type="match status" value="1"/>
</dbReference>
<feature type="modified residue" description="4-aspartylphosphate" evidence="8">
    <location>
        <position position="74"/>
    </location>
</feature>
<dbReference type="Proteomes" id="UP001165962">
    <property type="component" value="Unassembled WGS sequence"/>
</dbReference>
<accession>A0ABX0JHD6</accession>
<evidence type="ECO:0000256" key="5">
    <source>
        <dbReference type="ARBA" id="ARBA00023015"/>
    </source>
</evidence>
<dbReference type="PANTHER" id="PTHR42713:SF3">
    <property type="entry name" value="TRANSCRIPTIONAL REGULATORY PROTEIN HPTR"/>
    <property type="match status" value="1"/>
</dbReference>
<dbReference type="Gene3D" id="3.40.50.2300">
    <property type="match status" value="1"/>
</dbReference>
<dbReference type="InterPro" id="IPR009057">
    <property type="entry name" value="Homeodomain-like_sf"/>
</dbReference>
<evidence type="ECO:0000256" key="3">
    <source>
        <dbReference type="ARBA" id="ARBA00022553"/>
    </source>
</evidence>
<reference evidence="11" key="1">
    <citation type="submission" date="2020-03" db="EMBL/GenBank/DDBJ databases">
        <title>Draft sequencing of Paenibacilllus sp. S3N08.</title>
        <authorList>
            <person name="Kim D.-U."/>
        </authorList>
    </citation>
    <scope>NUCLEOTIDE SEQUENCE</scope>
    <source>
        <strain evidence="11">S3N08</strain>
    </source>
</reference>
<keyword evidence="7" id="KW-0804">Transcription</keyword>
<keyword evidence="2" id="KW-0963">Cytoplasm</keyword>
<evidence type="ECO:0000256" key="4">
    <source>
        <dbReference type="ARBA" id="ARBA00023012"/>
    </source>
</evidence>
<keyword evidence="3 8" id="KW-0597">Phosphoprotein</keyword>
<dbReference type="InterPro" id="IPR018060">
    <property type="entry name" value="HTH_AraC"/>
</dbReference>
<protein>
    <submittedName>
        <fullName evidence="11">Response regulator</fullName>
    </submittedName>
</protein>